<keyword evidence="1" id="KW-0596">Phosphopantetheine</keyword>
<dbReference type="InterPro" id="IPR020806">
    <property type="entry name" value="PKS_PP-bd"/>
</dbReference>
<dbReference type="InterPro" id="IPR042099">
    <property type="entry name" value="ANL_N_sf"/>
</dbReference>
<feature type="transmembrane region" description="Helical" evidence="3">
    <location>
        <begin position="1420"/>
        <end position="1438"/>
    </location>
</feature>
<dbReference type="Gene3D" id="3.40.50.12780">
    <property type="entry name" value="N-terminal domain of ligase-like"/>
    <property type="match status" value="1"/>
</dbReference>
<keyword evidence="3" id="KW-0812">Transmembrane</keyword>
<evidence type="ECO:0000256" key="3">
    <source>
        <dbReference type="SAM" id="Phobius"/>
    </source>
</evidence>
<feature type="transmembrane region" description="Helical" evidence="3">
    <location>
        <begin position="1032"/>
        <end position="1053"/>
    </location>
</feature>
<name>A0A2R6NJ33_9APHY</name>
<dbReference type="PANTHER" id="PTHR43201:SF10">
    <property type="entry name" value="CARRIER DOMAIN-CONTAINING PROTEIN"/>
    <property type="match status" value="1"/>
</dbReference>
<dbReference type="SUPFAM" id="SSF47336">
    <property type="entry name" value="ACP-like"/>
    <property type="match status" value="1"/>
</dbReference>
<feature type="domain" description="Carrier" evidence="4">
    <location>
        <begin position="682"/>
        <end position="756"/>
    </location>
</feature>
<evidence type="ECO:0000313" key="6">
    <source>
        <dbReference type="Proteomes" id="UP000186601"/>
    </source>
</evidence>
<feature type="transmembrane region" description="Helical" evidence="3">
    <location>
        <begin position="1354"/>
        <end position="1380"/>
    </location>
</feature>
<dbReference type="InterPro" id="IPR036736">
    <property type="entry name" value="ACP-like_sf"/>
</dbReference>
<feature type="transmembrane region" description="Helical" evidence="3">
    <location>
        <begin position="1298"/>
        <end position="1322"/>
    </location>
</feature>
<keyword evidence="2" id="KW-0597">Phosphoprotein</keyword>
<dbReference type="SMART" id="SM00823">
    <property type="entry name" value="PKS_PP"/>
    <property type="match status" value="1"/>
</dbReference>
<sequence>MTVPLGFISALPDPAKDLSLGDHIDHHITGCVSSFLDCLPSTPRQAIFSTDYAQHPISHREVRDFVSAFTLPSRSPIRRLGPNDRVMVVLPTTPESALALLAIACYHTAAPVNTSCTAAELLEDAARLGAKAVLSVRDAEDRLELRNLSQKLGCEVIYVERGQSGTAGFFDMHMIDEAEAGPAYWNNVPSKLNGLDDLSLVLHTSGTSGKKKVVPYNLRSLIIGTCAVVKSWDLREDDVNLNMMPLFHVGGIVRNLFAPILSGGSAIMCAGFDATQFWVLSVELGATWYYAAPTMHQAILGSRPDGVLPSRDTKFRLICNAAGGLLPVLAEELKDTFNAIILPSYGSTECMPIASPPTTYRLDRPGCSGIACGPHLSIRDSNNLDLQLHPGQTGAICVRGLPTFKGYETTSDRSVPLDTSTFTGEGWFDTGDCGYLDGDGYLFITGRSKEIINRGGEVISPFEIEEAILVVARDRVQATIAFAVEHDILQETIGVVIVPVPDTPRIGLSQLHALLRPQLHPSKWPFAIIYMDDLPKNSAGKPLRINLASRLSLGKFSDSAPFLQRHHEAVAPETNAPLSQPIPCSPVTSNIQDTEKIISRIPGIVDLAKRIRKDGSREFFLYVEDLSFNCEDIQQSLEAELPGYCIPDVVHLLRSRIPRFDGRADFLALEKQITIAQYSDLSPSCRIIRDIVADLLGKDPSVLNADSDFFLLGGNSLLLGRLSYAIRKDTGAIIKVSDLFANPTISAIASLIDESSDESFKYKCAKPLSSESTLCVKEAYGVGCEDYRKVDLECHPSRQRSWGQTHPVSLITQIIPTLFFYPFKAAWTWTLVLVYLAYMIHWSGYWERAGGLLLAIFAGRLGSRLVCPMTAILFKWIVIGKYRPGCYRMWSSYHLRWWLVNAALRSAGRGVFAIHPELLKLYFRLLGARVGKGVKIDRHATLGEFDLLTLEDGCCIDKAVIRGFCVEQGGCFRLAPIHIGRNVVINTFTQVSPGVIIPDDVVLGPHTSSHDSPSPHSYRYYNRALLREPHSLLKLFVGWPIITVVIFIAYIPWLAAIYGMVANTEIQKAGLNSMESVIMWFATPRRIAFHILARVLRVVVSPIVQVVFGIIVKRTMGLNKEGSAMKATQWSLLRRYINHILLSQDTIRHACDVFGTHYEMTSVIFRAMGAKVGKRVYWPGSGIYCPDPELLEIGDDVVFGSRSEIFTSDNIGSQRISIGSGAMIADRVVLLPGCRVGRRTVMGSGALAKRGGIYMHGSTWMGNEGGEAVMFSKGSTEAATMDTLSPFGKAFYRREANYFVLPYPLLVVANFVTAALSASFWASPAVVAAQILRLMDLHCPDLQLYAATWYRPGVLYGIIAFVFVVILALQSFISMVWVILTKWLIIGRRTEGQFPWDLSSYCQRWQLHLTLSRPMYRGHGIGGVLAPLAGSAYIVWFYRALGARIGKNCSLWASGKVGLMTEPDLVTLGEEVSLDDCSVVAHINSRGMFALNRLRIGNGCALRTGSRLLSGAQMEDNSMLVEHTLLPSGDIADEGQTYYGWPARRLEQSSVKVNVREEKEKDLEV</sequence>
<feature type="transmembrane region" description="Helical" evidence="3">
    <location>
        <begin position="818"/>
        <end position="840"/>
    </location>
</feature>
<dbReference type="OrthoDB" id="3633556at2759"/>
<gene>
    <name evidence="5" type="ORF">PHLCEN_2v11805</name>
</gene>
<accession>A0A2R6NJ33</accession>
<evidence type="ECO:0000256" key="1">
    <source>
        <dbReference type="ARBA" id="ARBA00022450"/>
    </source>
</evidence>
<dbReference type="InterPro" id="IPR009081">
    <property type="entry name" value="PP-bd_ACP"/>
</dbReference>
<dbReference type="InterPro" id="IPR000873">
    <property type="entry name" value="AMP-dep_synth/lig_dom"/>
</dbReference>
<dbReference type="PROSITE" id="PS50075">
    <property type="entry name" value="CARRIER"/>
    <property type="match status" value="1"/>
</dbReference>
<evidence type="ECO:0000259" key="4">
    <source>
        <dbReference type="PROSITE" id="PS50075"/>
    </source>
</evidence>
<dbReference type="STRING" id="98765.A0A2R6NJ33"/>
<protein>
    <recommendedName>
        <fullName evidence="4">Carrier domain-containing protein</fullName>
    </recommendedName>
</protein>
<dbReference type="Gene3D" id="2.160.10.10">
    <property type="entry name" value="Hexapeptide repeat proteins"/>
    <property type="match status" value="3"/>
</dbReference>
<dbReference type="GO" id="GO:0031177">
    <property type="term" value="F:phosphopantetheine binding"/>
    <property type="evidence" value="ECO:0007669"/>
    <property type="project" value="InterPro"/>
</dbReference>
<keyword evidence="6" id="KW-1185">Reference proteome</keyword>
<dbReference type="GO" id="GO:0006631">
    <property type="term" value="P:fatty acid metabolic process"/>
    <property type="evidence" value="ECO:0007669"/>
    <property type="project" value="TreeGrafter"/>
</dbReference>
<comment type="caution">
    <text evidence="5">The sequence shown here is derived from an EMBL/GenBank/DDBJ whole genome shotgun (WGS) entry which is preliminary data.</text>
</comment>
<proteinExistence type="predicted"/>
<dbReference type="Proteomes" id="UP000186601">
    <property type="component" value="Unassembled WGS sequence"/>
</dbReference>
<dbReference type="Gene3D" id="1.10.1200.10">
    <property type="entry name" value="ACP-like"/>
    <property type="match status" value="1"/>
</dbReference>
<dbReference type="InterPro" id="IPR011004">
    <property type="entry name" value="Trimer_LpxA-like_sf"/>
</dbReference>
<reference evidence="5 6" key="1">
    <citation type="submission" date="2018-02" db="EMBL/GenBank/DDBJ databases">
        <title>Genome sequence of the basidiomycete white-rot fungus Phlebia centrifuga.</title>
        <authorList>
            <person name="Granchi Z."/>
            <person name="Peng M."/>
            <person name="de Vries R.P."/>
            <person name="Hilden K."/>
            <person name="Makela M.R."/>
            <person name="Grigoriev I."/>
            <person name="Riley R."/>
        </authorList>
    </citation>
    <scope>NUCLEOTIDE SEQUENCE [LARGE SCALE GENOMIC DNA]</scope>
    <source>
        <strain evidence="5 6">FBCC195</strain>
    </source>
</reference>
<dbReference type="EMBL" id="MLYV02001196">
    <property type="protein sequence ID" value="PSR72311.1"/>
    <property type="molecule type" value="Genomic_DNA"/>
</dbReference>
<dbReference type="SUPFAM" id="SSF51161">
    <property type="entry name" value="Trimeric LpxA-like enzymes"/>
    <property type="match status" value="3"/>
</dbReference>
<evidence type="ECO:0000313" key="5">
    <source>
        <dbReference type="EMBL" id="PSR72311.1"/>
    </source>
</evidence>
<organism evidence="5 6">
    <name type="scientific">Hermanssonia centrifuga</name>
    <dbReference type="NCBI Taxonomy" id="98765"/>
    <lineage>
        <taxon>Eukaryota</taxon>
        <taxon>Fungi</taxon>
        <taxon>Dikarya</taxon>
        <taxon>Basidiomycota</taxon>
        <taxon>Agaricomycotina</taxon>
        <taxon>Agaricomycetes</taxon>
        <taxon>Polyporales</taxon>
        <taxon>Meruliaceae</taxon>
        <taxon>Hermanssonia</taxon>
    </lineage>
</organism>
<evidence type="ECO:0000256" key="2">
    <source>
        <dbReference type="ARBA" id="ARBA00022553"/>
    </source>
</evidence>
<feature type="transmembrane region" description="Helical" evidence="3">
    <location>
        <begin position="1087"/>
        <end position="1112"/>
    </location>
</feature>
<dbReference type="Pfam" id="PF00501">
    <property type="entry name" value="AMP-binding"/>
    <property type="match status" value="1"/>
</dbReference>
<dbReference type="Pfam" id="PF00550">
    <property type="entry name" value="PP-binding"/>
    <property type="match status" value="1"/>
</dbReference>
<dbReference type="Gene3D" id="3.30.300.30">
    <property type="match status" value="1"/>
</dbReference>
<keyword evidence="3" id="KW-1133">Transmembrane helix</keyword>
<keyword evidence="3" id="KW-0472">Membrane</keyword>
<dbReference type="GO" id="GO:0031956">
    <property type="term" value="F:medium-chain fatty acid-CoA ligase activity"/>
    <property type="evidence" value="ECO:0007669"/>
    <property type="project" value="TreeGrafter"/>
</dbReference>
<dbReference type="PANTHER" id="PTHR43201">
    <property type="entry name" value="ACYL-COA SYNTHETASE"/>
    <property type="match status" value="1"/>
</dbReference>
<dbReference type="SUPFAM" id="SSF56801">
    <property type="entry name" value="Acetyl-CoA synthetase-like"/>
    <property type="match status" value="1"/>
</dbReference>
<dbReference type="InterPro" id="IPR045851">
    <property type="entry name" value="AMP-bd_C_sf"/>
</dbReference>